<feature type="compositionally biased region" description="Polar residues" evidence="1">
    <location>
        <begin position="520"/>
        <end position="529"/>
    </location>
</feature>
<feature type="compositionally biased region" description="Polar residues" evidence="1">
    <location>
        <begin position="405"/>
        <end position="419"/>
    </location>
</feature>
<feature type="compositionally biased region" description="Basic and acidic residues" evidence="1">
    <location>
        <begin position="307"/>
        <end position="332"/>
    </location>
</feature>
<feature type="region of interest" description="Disordered" evidence="1">
    <location>
        <begin position="635"/>
        <end position="753"/>
    </location>
</feature>
<feature type="compositionally biased region" description="Polar residues" evidence="1">
    <location>
        <begin position="296"/>
        <end position="306"/>
    </location>
</feature>
<evidence type="ECO:0000313" key="3">
    <source>
        <dbReference type="EMBL" id="CAR65590.1"/>
    </source>
</evidence>
<gene>
    <name evidence="3" type="ordered locus">DEHA2C16412g</name>
</gene>
<feature type="compositionally biased region" description="Polar residues" evidence="1">
    <location>
        <begin position="589"/>
        <end position="623"/>
    </location>
</feature>
<keyword evidence="4" id="KW-1185">Reference proteome</keyword>
<evidence type="ECO:0000313" key="4">
    <source>
        <dbReference type="Proteomes" id="UP000000599"/>
    </source>
</evidence>
<feature type="region of interest" description="Disordered" evidence="1">
    <location>
        <begin position="402"/>
        <end position="422"/>
    </location>
</feature>
<dbReference type="KEGG" id="dha:DEHA2C16412g"/>
<dbReference type="EMBL" id="CR382135">
    <property type="protein sequence ID" value="CAR65590.1"/>
    <property type="molecule type" value="Genomic_DNA"/>
</dbReference>
<feature type="compositionally biased region" description="Basic and acidic residues" evidence="1">
    <location>
        <begin position="530"/>
        <end position="567"/>
    </location>
</feature>
<dbReference type="VEuPathDB" id="FungiDB:DEHA2C16412g"/>
<dbReference type="HOGENOM" id="CLU_338590_0_0_1"/>
<organism evidence="3 4">
    <name type="scientific">Debaryomyces hansenii (strain ATCC 36239 / CBS 767 / BCRC 21394 / JCM 1990 / NBRC 0083 / IGC 2968)</name>
    <name type="common">Yeast</name>
    <name type="synonym">Torulaspora hansenii</name>
    <dbReference type="NCBI Taxonomy" id="284592"/>
    <lineage>
        <taxon>Eukaryota</taxon>
        <taxon>Fungi</taxon>
        <taxon>Dikarya</taxon>
        <taxon>Ascomycota</taxon>
        <taxon>Saccharomycotina</taxon>
        <taxon>Pichiomycetes</taxon>
        <taxon>Debaryomycetaceae</taxon>
        <taxon>Debaryomyces</taxon>
    </lineage>
</organism>
<feature type="region of interest" description="Disordered" evidence="1">
    <location>
        <begin position="770"/>
        <end position="790"/>
    </location>
</feature>
<feature type="signal peptide" evidence="2">
    <location>
        <begin position="1"/>
        <end position="24"/>
    </location>
</feature>
<protein>
    <submittedName>
        <fullName evidence="3">DEHA2C16412p</fullName>
    </submittedName>
</protein>
<feature type="compositionally biased region" description="Low complexity" evidence="1">
    <location>
        <begin position="148"/>
        <end position="157"/>
    </location>
</feature>
<feature type="compositionally biased region" description="Basic and acidic residues" evidence="1">
    <location>
        <begin position="364"/>
        <end position="378"/>
    </location>
</feature>
<feature type="region of interest" description="Disordered" evidence="1">
    <location>
        <begin position="468"/>
        <end position="623"/>
    </location>
</feature>
<feature type="compositionally biased region" description="Polar residues" evidence="1">
    <location>
        <begin position="252"/>
        <end position="289"/>
    </location>
</feature>
<dbReference type="OrthoDB" id="10602878at2759"/>
<feature type="region of interest" description="Disordered" evidence="1">
    <location>
        <begin position="245"/>
        <end position="384"/>
    </location>
</feature>
<feature type="chain" id="PRO_5002835765" evidence="2">
    <location>
        <begin position="25"/>
        <end position="840"/>
    </location>
</feature>
<dbReference type="STRING" id="284592.B5RTC8"/>
<dbReference type="AlphaFoldDB" id="B5RTC8"/>
<feature type="compositionally biased region" description="Low complexity" evidence="1">
    <location>
        <begin position="474"/>
        <end position="484"/>
    </location>
</feature>
<feature type="compositionally biased region" description="Polar residues" evidence="1">
    <location>
        <begin position="335"/>
        <end position="359"/>
    </location>
</feature>
<feature type="compositionally biased region" description="Polar residues" evidence="1">
    <location>
        <begin position="495"/>
        <end position="508"/>
    </location>
</feature>
<feature type="compositionally biased region" description="Polar residues" evidence="1">
    <location>
        <begin position="728"/>
        <end position="747"/>
    </location>
</feature>
<accession>B5RTC8</accession>
<proteinExistence type="predicted"/>
<name>B5RTC8_DEBHA</name>
<dbReference type="Proteomes" id="UP000000599">
    <property type="component" value="Chromosome C"/>
</dbReference>
<feature type="compositionally biased region" description="Basic and acidic residues" evidence="1">
    <location>
        <begin position="124"/>
        <end position="134"/>
    </location>
</feature>
<feature type="compositionally biased region" description="Polar residues" evidence="1">
    <location>
        <begin position="674"/>
        <end position="720"/>
    </location>
</feature>
<feature type="compositionally biased region" description="Low complexity" evidence="1">
    <location>
        <begin position="642"/>
        <end position="669"/>
    </location>
</feature>
<dbReference type="InParanoid" id="B5RTC8"/>
<keyword evidence="2" id="KW-0732">Signal</keyword>
<sequence>MLKVKNMKFSNLILLVGVIGISKALDRNETLISTSSIGKVNGNETSMVEMLPSQSVDSTNLCISTLTLSTCACESKEPKSIVTPGESPKYEGDEWDRYAEVPKVVSTTLSPDYVLRTNFSTSRRSHDGSSDKNGRMSSIITQSRHLETSTMTSSMSSEHGIQSSTFPSIYISSTRGHYYNTSTSVHHNISFNTGYHNSSIRTSYNNISSTIHNVSLSTYMSASEHTITDETSSTSSEEIVTTVAETETPTSQAQTLNHTTGSSHGLNTNTAESEHQPTGSSHGVITNTAKSEHHTIGSTHGLITNTEKSEHLTTEETKYADNEERTASHTETEDLSVSSSIPHNIMSSTINHSSTSTAMTKPPSETEDHKTALEKSRESSGGSITTSIETKVTMEPDSDLYHAPTASQKTMTSNTSYVNKPTIPPEDNWSDYWSDENWSEEWPSEFWSDVFKETSKTDSQADWKTYSTVEKHSISPSISTNTNTAKKSHSELRSTSRSQGIVHSTHGSEGSFRILPTSHIPKQTSPSTEKASHEHHTEEHHTEEHHTEEHHTEEHHTEEHHTEEHQTRQFPPAEPTFSPSESYEHIHQTSKSSAQTTARSNVETPMNSTPGSNVKPTTVSSKSNTLKISLTEYSSYTTEEGPTSFSSIPSSTSLTTSLTTSPSSSTHSTGRYHSGSSYNPKSTYNSKRSRLSTTASLSPELTSVLPASSRTYPRKSSYSPVFTLKPAPSQSGLGNTRQAKPLTQPNSEETETEIEKIYITLSSSTETPKSMMISSYSKQSSSSESSTVSTIESMSSTLARPWHILRPEEKTESNEQESSASTLSIYYLLLAPCFTFIVLL</sequence>
<feature type="region of interest" description="Disordered" evidence="1">
    <location>
        <begin position="120"/>
        <end position="161"/>
    </location>
</feature>
<dbReference type="RefSeq" id="XP_002770227.1">
    <property type="nucleotide sequence ID" value="XM_002770181.1"/>
</dbReference>
<reference evidence="3 4" key="1">
    <citation type="journal article" date="2004" name="Nature">
        <title>Genome evolution in yeasts.</title>
        <authorList>
            <consortium name="Genolevures"/>
            <person name="Dujon B."/>
            <person name="Sherman D."/>
            <person name="Fischer G."/>
            <person name="Durrens P."/>
            <person name="Casaregola S."/>
            <person name="Lafontaine I."/>
            <person name="de Montigny J."/>
            <person name="Marck C."/>
            <person name="Neuveglise C."/>
            <person name="Talla E."/>
            <person name="Goffard N."/>
            <person name="Frangeul L."/>
            <person name="Aigle M."/>
            <person name="Anthouard V."/>
            <person name="Babour A."/>
            <person name="Barbe V."/>
            <person name="Barnay S."/>
            <person name="Blanchin S."/>
            <person name="Beckerich J.M."/>
            <person name="Beyne E."/>
            <person name="Bleykasten C."/>
            <person name="Boisrame A."/>
            <person name="Boyer J."/>
            <person name="Cattolico L."/>
            <person name="Confanioleri F."/>
            <person name="de Daruvar A."/>
            <person name="Despons L."/>
            <person name="Fabre E."/>
            <person name="Fairhead C."/>
            <person name="Ferry-Dumazet H."/>
            <person name="Groppi A."/>
            <person name="Hantraye F."/>
            <person name="Hennequin C."/>
            <person name="Jauniaux N."/>
            <person name="Joyet P."/>
            <person name="Kachouri R."/>
            <person name="Kerrest A."/>
            <person name="Koszul R."/>
            <person name="Lemaire M."/>
            <person name="Lesur I."/>
            <person name="Ma L."/>
            <person name="Muller H."/>
            <person name="Nicaud J.M."/>
            <person name="Nikolski M."/>
            <person name="Oztas S."/>
            <person name="Ozier-Kalogeropoulos O."/>
            <person name="Pellenz S."/>
            <person name="Potier S."/>
            <person name="Richard G.F."/>
            <person name="Straub M.L."/>
            <person name="Suleau A."/>
            <person name="Swennene D."/>
            <person name="Tekaia F."/>
            <person name="Wesolowski-Louvel M."/>
            <person name="Westhof E."/>
            <person name="Wirth B."/>
            <person name="Zeniou-Meyer M."/>
            <person name="Zivanovic I."/>
            <person name="Bolotin-Fukuhara M."/>
            <person name="Thierry A."/>
            <person name="Bouchier C."/>
            <person name="Caudron B."/>
            <person name="Scarpelli C."/>
            <person name="Gaillardin C."/>
            <person name="Weissenbach J."/>
            <person name="Wincker P."/>
            <person name="Souciet J.L."/>
        </authorList>
    </citation>
    <scope>NUCLEOTIDE SEQUENCE [LARGE SCALE GENOMIC DNA]</scope>
    <source>
        <strain evidence="4">ATCC 36239 / CBS 767 / BCRC 21394 / JCM 1990 / NBRC 0083 / IGC 2968</strain>
    </source>
</reference>
<evidence type="ECO:0000256" key="1">
    <source>
        <dbReference type="SAM" id="MobiDB-lite"/>
    </source>
</evidence>
<dbReference type="GeneID" id="8998401"/>
<evidence type="ECO:0000256" key="2">
    <source>
        <dbReference type="SAM" id="SignalP"/>
    </source>
</evidence>